<keyword evidence="4" id="KW-1185">Reference proteome</keyword>
<dbReference type="Proteomes" id="UP001215598">
    <property type="component" value="Unassembled WGS sequence"/>
</dbReference>
<dbReference type="EMBL" id="JARKIB010000335">
    <property type="protein sequence ID" value="KAJ7713825.1"/>
    <property type="molecule type" value="Genomic_DNA"/>
</dbReference>
<feature type="region of interest" description="Disordered" evidence="1">
    <location>
        <begin position="129"/>
        <end position="261"/>
    </location>
</feature>
<evidence type="ECO:0000313" key="4">
    <source>
        <dbReference type="Proteomes" id="UP001215598"/>
    </source>
</evidence>
<proteinExistence type="predicted"/>
<organism evidence="3 4">
    <name type="scientific">Mycena metata</name>
    <dbReference type="NCBI Taxonomy" id="1033252"/>
    <lineage>
        <taxon>Eukaryota</taxon>
        <taxon>Fungi</taxon>
        <taxon>Dikarya</taxon>
        <taxon>Basidiomycota</taxon>
        <taxon>Agaricomycotina</taxon>
        <taxon>Agaricomycetes</taxon>
        <taxon>Agaricomycetidae</taxon>
        <taxon>Agaricales</taxon>
        <taxon>Marasmiineae</taxon>
        <taxon>Mycenaceae</taxon>
        <taxon>Mycena</taxon>
    </lineage>
</organism>
<reference evidence="3" key="1">
    <citation type="submission" date="2023-03" db="EMBL/GenBank/DDBJ databases">
        <title>Massive genome expansion in bonnet fungi (Mycena s.s.) driven by repeated elements and novel gene families across ecological guilds.</title>
        <authorList>
            <consortium name="Lawrence Berkeley National Laboratory"/>
            <person name="Harder C.B."/>
            <person name="Miyauchi S."/>
            <person name="Viragh M."/>
            <person name="Kuo A."/>
            <person name="Thoen E."/>
            <person name="Andreopoulos B."/>
            <person name="Lu D."/>
            <person name="Skrede I."/>
            <person name="Drula E."/>
            <person name="Henrissat B."/>
            <person name="Morin E."/>
            <person name="Kohler A."/>
            <person name="Barry K."/>
            <person name="LaButti K."/>
            <person name="Morin E."/>
            <person name="Salamov A."/>
            <person name="Lipzen A."/>
            <person name="Mereny Z."/>
            <person name="Hegedus B."/>
            <person name="Baldrian P."/>
            <person name="Stursova M."/>
            <person name="Weitz H."/>
            <person name="Taylor A."/>
            <person name="Grigoriev I.V."/>
            <person name="Nagy L.G."/>
            <person name="Martin F."/>
            <person name="Kauserud H."/>
        </authorList>
    </citation>
    <scope>NUCLEOTIDE SEQUENCE</scope>
    <source>
        <strain evidence="3">CBHHK182m</strain>
    </source>
</reference>
<feature type="compositionally biased region" description="Pro residues" evidence="1">
    <location>
        <begin position="189"/>
        <end position="211"/>
    </location>
</feature>
<feature type="chain" id="PRO_5042103020" evidence="2">
    <location>
        <begin position="24"/>
        <end position="295"/>
    </location>
</feature>
<accession>A0AAD7MEL4</accession>
<feature type="signal peptide" evidence="2">
    <location>
        <begin position="1"/>
        <end position="23"/>
    </location>
</feature>
<evidence type="ECO:0000313" key="3">
    <source>
        <dbReference type="EMBL" id="KAJ7713825.1"/>
    </source>
</evidence>
<gene>
    <name evidence="3" type="ORF">B0H16DRAFT_534054</name>
</gene>
<evidence type="ECO:0000256" key="1">
    <source>
        <dbReference type="SAM" id="MobiDB-lite"/>
    </source>
</evidence>
<evidence type="ECO:0000256" key="2">
    <source>
        <dbReference type="SAM" id="SignalP"/>
    </source>
</evidence>
<protein>
    <submittedName>
        <fullName evidence="3">Uncharacterized protein</fullName>
    </submittedName>
</protein>
<dbReference type="AlphaFoldDB" id="A0AAD7MEL4"/>
<sequence>MGVSRYKNAVALLFLSTADLKSASTIQVKAANTAIVDDSGAETPALRMNSPDTIPQPSTLSETEAAAQARETKAVGRAVSRSMHKVVQDVVMDVAKHEGKAVLEIIRKDGFVAATVAAPGIFATGLLSVLGSGAPRGTKRKAEMDNEDETALGAGPLQRHKGDSDTAVTMPATAGQSHPAVGHRADTAPVPPSISAPAPSAPTPTAQPPAPESASDTLRATTPSTAQPPAPARGPSAPARAHRARVPVHSKSTVTSPRSGPSVLSAVRTIEATLSGAAPVPTATPGAYALFRFGG</sequence>
<keyword evidence="2" id="KW-0732">Signal</keyword>
<comment type="caution">
    <text evidence="3">The sequence shown here is derived from an EMBL/GenBank/DDBJ whole genome shotgun (WGS) entry which is preliminary data.</text>
</comment>
<name>A0AAD7MEL4_9AGAR</name>
<feature type="compositionally biased region" description="Low complexity" evidence="1">
    <location>
        <begin position="212"/>
        <end position="225"/>
    </location>
</feature>